<keyword evidence="4 8" id="KW-1133">Transmembrane helix</keyword>
<keyword evidence="5 8" id="KW-0472">Membrane</keyword>
<dbReference type="GeneID" id="105428951"/>
<feature type="transmembrane region" description="Helical" evidence="8">
    <location>
        <begin position="134"/>
        <end position="154"/>
    </location>
</feature>
<evidence type="ECO:0000256" key="4">
    <source>
        <dbReference type="ARBA" id="ARBA00022989"/>
    </source>
</evidence>
<keyword evidence="6" id="KW-0675">Receptor</keyword>
<feature type="transmembrane region" description="Helical" evidence="8">
    <location>
        <begin position="52"/>
        <end position="74"/>
    </location>
</feature>
<keyword evidence="7" id="KW-0807">Transducer</keyword>
<evidence type="ECO:0000256" key="6">
    <source>
        <dbReference type="ARBA" id="ARBA00023170"/>
    </source>
</evidence>
<dbReference type="RefSeq" id="XP_011639912.1">
    <property type="nucleotide sequence ID" value="XM_011641610.1"/>
</dbReference>
<evidence type="ECO:0000313" key="9">
    <source>
        <dbReference type="Proteomes" id="UP000504615"/>
    </source>
</evidence>
<feature type="transmembrane region" description="Helical" evidence="8">
    <location>
        <begin position="26"/>
        <end position="46"/>
    </location>
</feature>
<dbReference type="Pfam" id="PF08395">
    <property type="entry name" value="7tm_7"/>
    <property type="match status" value="1"/>
</dbReference>
<dbReference type="GO" id="GO:0008049">
    <property type="term" value="P:male courtship behavior"/>
    <property type="evidence" value="ECO:0007669"/>
    <property type="project" value="TreeGrafter"/>
</dbReference>
<dbReference type="GO" id="GO:0005886">
    <property type="term" value="C:plasma membrane"/>
    <property type="evidence" value="ECO:0007669"/>
    <property type="project" value="UniProtKB-SubCell"/>
</dbReference>
<evidence type="ECO:0000256" key="3">
    <source>
        <dbReference type="ARBA" id="ARBA00022692"/>
    </source>
</evidence>
<sequence>MHLHLELCKISREIDWIFGTQMTFKMGCYFGFMAMNLYELFNVIFINNYTNYRSVFICIQLVWFFHNVLKLIIVNYMCEKVSTKANVTKNFANKILCSTCDIEISENITQLLLQMTQSPLRFYGFGLFQFGFKFLHGFAASVLTVLIILIQAHIDK</sequence>
<evidence type="ECO:0000313" key="10">
    <source>
        <dbReference type="RefSeq" id="XP_011639912.1"/>
    </source>
</evidence>
<dbReference type="KEGG" id="pbar:105428951"/>
<accession>A0A6I9WKF1</accession>
<dbReference type="GO" id="GO:0050909">
    <property type="term" value="P:sensory perception of taste"/>
    <property type="evidence" value="ECO:0007669"/>
    <property type="project" value="InterPro"/>
</dbReference>
<dbReference type="GO" id="GO:0007165">
    <property type="term" value="P:signal transduction"/>
    <property type="evidence" value="ECO:0007669"/>
    <property type="project" value="UniProtKB-KW"/>
</dbReference>
<dbReference type="GO" id="GO:0030425">
    <property type="term" value="C:dendrite"/>
    <property type="evidence" value="ECO:0007669"/>
    <property type="project" value="TreeGrafter"/>
</dbReference>
<proteinExistence type="predicted"/>
<dbReference type="GO" id="GO:0030424">
    <property type="term" value="C:axon"/>
    <property type="evidence" value="ECO:0007669"/>
    <property type="project" value="TreeGrafter"/>
</dbReference>
<dbReference type="GO" id="GO:0007635">
    <property type="term" value="P:chemosensory behavior"/>
    <property type="evidence" value="ECO:0007669"/>
    <property type="project" value="TreeGrafter"/>
</dbReference>
<organism evidence="9 10">
    <name type="scientific">Pogonomyrmex barbatus</name>
    <name type="common">red harvester ant</name>
    <dbReference type="NCBI Taxonomy" id="144034"/>
    <lineage>
        <taxon>Eukaryota</taxon>
        <taxon>Metazoa</taxon>
        <taxon>Ecdysozoa</taxon>
        <taxon>Arthropoda</taxon>
        <taxon>Hexapoda</taxon>
        <taxon>Insecta</taxon>
        <taxon>Pterygota</taxon>
        <taxon>Neoptera</taxon>
        <taxon>Endopterygota</taxon>
        <taxon>Hymenoptera</taxon>
        <taxon>Apocrita</taxon>
        <taxon>Aculeata</taxon>
        <taxon>Formicoidea</taxon>
        <taxon>Formicidae</taxon>
        <taxon>Myrmicinae</taxon>
        <taxon>Pogonomyrmex</taxon>
    </lineage>
</organism>
<gene>
    <name evidence="10" type="primary">LOC105428951</name>
</gene>
<keyword evidence="9" id="KW-1185">Reference proteome</keyword>
<comment type="subcellular location">
    <subcellularLocation>
        <location evidence="1">Cell membrane</location>
        <topology evidence="1">Multi-pass membrane protein</topology>
    </subcellularLocation>
</comment>
<dbReference type="GO" id="GO:0043025">
    <property type="term" value="C:neuronal cell body"/>
    <property type="evidence" value="ECO:0007669"/>
    <property type="project" value="TreeGrafter"/>
</dbReference>
<protein>
    <submittedName>
        <fullName evidence="10">Uncharacterized protein LOC105428951</fullName>
    </submittedName>
</protein>
<dbReference type="Proteomes" id="UP000504615">
    <property type="component" value="Unplaced"/>
</dbReference>
<keyword evidence="3 8" id="KW-0812">Transmembrane</keyword>
<evidence type="ECO:0000256" key="1">
    <source>
        <dbReference type="ARBA" id="ARBA00004651"/>
    </source>
</evidence>
<evidence type="ECO:0000256" key="5">
    <source>
        <dbReference type="ARBA" id="ARBA00023136"/>
    </source>
</evidence>
<evidence type="ECO:0000256" key="8">
    <source>
        <dbReference type="SAM" id="Phobius"/>
    </source>
</evidence>
<dbReference type="InterPro" id="IPR013604">
    <property type="entry name" value="7TM_chemorcpt"/>
</dbReference>
<reference evidence="10" key="1">
    <citation type="submission" date="2025-08" db="UniProtKB">
        <authorList>
            <consortium name="RefSeq"/>
        </authorList>
    </citation>
    <scope>IDENTIFICATION</scope>
</reference>
<dbReference type="OrthoDB" id="7549686at2759"/>
<dbReference type="PANTHER" id="PTHR21143">
    <property type="entry name" value="INVERTEBRATE GUSTATORY RECEPTOR"/>
    <property type="match status" value="1"/>
</dbReference>
<evidence type="ECO:0000256" key="7">
    <source>
        <dbReference type="ARBA" id="ARBA00023224"/>
    </source>
</evidence>
<dbReference type="PANTHER" id="PTHR21143:SF133">
    <property type="entry name" value="GUSTATORY AND PHEROMONE RECEPTOR 32A-RELATED"/>
    <property type="match status" value="1"/>
</dbReference>
<name>A0A6I9WKF1_9HYME</name>
<dbReference type="AlphaFoldDB" id="A0A6I9WKF1"/>
<keyword evidence="2" id="KW-1003">Cell membrane</keyword>
<evidence type="ECO:0000256" key="2">
    <source>
        <dbReference type="ARBA" id="ARBA00022475"/>
    </source>
</evidence>